<organism evidence="1 2">
    <name type="scientific">Streptosporangium jomthongense</name>
    <dbReference type="NCBI Taxonomy" id="1193683"/>
    <lineage>
        <taxon>Bacteria</taxon>
        <taxon>Bacillati</taxon>
        <taxon>Actinomycetota</taxon>
        <taxon>Actinomycetes</taxon>
        <taxon>Streptosporangiales</taxon>
        <taxon>Streptosporangiaceae</taxon>
        <taxon>Streptosporangium</taxon>
    </lineage>
</organism>
<gene>
    <name evidence="1" type="ORF">ACFOYY_39590</name>
</gene>
<keyword evidence="2" id="KW-1185">Reference proteome</keyword>
<evidence type="ECO:0000313" key="1">
    <source>
        <dbReference type="EMBL" id="MFC3986288.1"/>
    </source>
</evidence>
<accession>A0ABV8FGB0</accession>
<dbReference type="EMBL" id="JBHSBC010000053">
    <property type="protein sequence ID" value="MFC3986288.1"/>
    <property type="molecule type" value="Genomic_DNA"/>
</dbReference>
<comment type="caution">
    <text evidence="1">The sequence shown here is derived from an EMBL/GenBank/DDBJ whole genome shotgun (WGS) entry which is preliminary data.</text>
</comment>
<evidence type="ECO:0000313" key="2">
    <source>
        <dbReference type="Proteomes" id="UP001595698"/>
    </source>
</evidence>
<evidence type="ECO:0008006" key="3">
    <source>
        <dbReference type="Google" id="ProtNLM"/>
    </source>
</evidence>
<name>A0ABV8FGB0_9ACTN</name>
<sequence>MLSALGACSAPVADPVLKDPAQWPLAKLKRLPDDGELPEGADRVLARIKVGSHKLTAWIHPSGQCGLAGSSKDMEADWSMSSDMTRSSRDLMREEGFSGPLEPATTVSTESTFILVCTPTRMLITVKGQTSKPSVEGNASAQIYGGGLNAVVGPPEVRKESLPGATVTPGG</sequence>
<dbReference type="RefSeq" id="WP_352013396.1">
    <property type="nucleotide sequence ID" value="NZ_JBHSBC010000053.1"/>
</dbReference>
<proteinExistence type="predicted"/>
<protein>
    <recommendedName>
        <fullName evidence="3">Lipoprotein</fullName>
    </recommendedName>
</protein>
<dbReference type="Proteomes" id="UP001595698">
    <property type="component" value="Unassembled WGS sequence"/>
</dbReference>
<reference evidence="2" key="1">
    <citation type="journal article" date="2019" name="Int. J. Syst. Evol. Microbiol.">
        <title>The Global Catalogue of Microorganisms (GCM) 10K type strain sequencing project: providing services to taxonomists for standard genome sequencing and annotation.</title>
        <authorList>
            <consortium name="The Broad Institute Genomics Platform"/>
            <consortium name="The Broad Institute Genome Sequencing Center for Infectious Disease"/>
            <person name="Wu L."/>
            <person name="Ma J."/>
        </authorList>
    </citation>
    <scope>NUCLEOTIDE SEQUENCE [LARGE SCALE GENOMIC DNA]</scope>
    <source>
        <strain evidence="2">TBRC 7912</strain>
    </source>
</reference>